<dbReference type="AlphaFoldDB" id="A0A6C0HLN4"/>
<evidence type="ECO:0000256" key="1">
    <source>
        <dbReference type="SAM" id="MobiDB-lite"/>
    </source>
</evidence>
<name>A0A6C0HLN4_9ZZZZ</name>
<organism evidence="3">
    <name type="scientific">viral metagenome</name>
    <dbReference type="NCBI Taxonomy" id="1070528"/>
    <lineage>
        <taxon>unclassified sequences</taxon>
        <taxon>metagenomes</taxon>
        <taxon>organismal metagenomes</taxon>
    </lineage>
</organism>
<evidence type="ECO:0000256" key="2">
    <source>
        <dbReference type="SAM" id="Phobius"/>
    </source>
</evidence>
<accession>A0A6C0HLN4</accession>
<keyword evidence="2" id="KW-0812">Transmembrane</keyword>
<sequence length="180" mass="19598">MQFFLPGLALFLFAIAITFFLAPYATPMVASILSIIFLTYGVYDHYHLFASEYRLSTWQDAWKIYAPFIMIGAIILYVIYGIMAFFSGGKVPVPSMPSVSNVTTNLSKSVSDMANTATSYMNDTANAAANAVNNVANAGNNMLKNITSNTGNNTGNTSSSNANNTTQNNTTSRYFDKDNL</sequence>
<keyword evidence="2" id="KW-1133">Transmembrane helix</keyword>
<feature type="transmembrane region" description="Helical" evidence="2">
    <location>
        <begin position="26"/>
        <end position="43"/>
    </location>
</feature>
<protein>
    <submittedName>
        <fullName evidence="3">Uncharacterized protein</fullName>
    </submittedName>
</protein>
<reference evidence="3" key="1">
    <citation type="journal article" date="2020" name="Nature">
        <title>Giant virus diversity and host interactions through global metagenomics.</title>
        <authorList>
            <person name="Schulz F."/>
            <person name="Roux S."/>
            <person name="Paez-Espino D."/>
            <person name="Jungbluth S."/>
            <person name="Walsh D.A."/>
            <person name="Denef V.J."/>
            <person name="McMahon K.D."/>
            <person name="Konstantinidis K.T."/>
            <person name="Eloe-Fadrosh E.A."/>
            <person name="Kyrpides N.C."/>
            <person name="Woyke T."/>
        </authorList>
    </citation>
    <scope>NUCLEOTIDE SEQUENCE</scope>
    <source>
        <strain evidence="3">GVMAG-M-3300023184-121</strain>
    </source>
</reference>
<proteinExistence type="predicted"/>
<feature type="compositionally biased region" description="Low complexity" evidence="1">
    <location>
        <begin position="147"/>
        <end position="172"/>
    </location>
</feature>
<dbReference type="EMBL" id="MN739975">
    <property type="protein sequence ID" value="QHT80863.1"/>
    <property type="molecule type" value="Genomic_DNA"/>
</dbReference>
<evidence type="ECO:0000313" key="3">
    <source>
        <dbReference type="EMBL" id="QHT80863.1"/>
    </source>
</evidence>
<feature type="region of interest" description="Disordered" evidence="1">
    <location>
        <begin position="147"/>
        <end position="180"/>
    </location>
</feature>
<keyword evidence="2" id="KW-0472">Membrane</keyword>
<feature type="transmembrane region" description="Helical" evidence="2">
    <location>
        <begin position="64"/>
        <end position="86"/>
    </location>
</feature>